<evidence type="ECO:0000256" key="1">
    <source>
        <dbReference type="ARBA" id="ARBA00004167"/>
    </source>
</evidence>
<keyword evidence="8 16" id="KW-0472">Membrane</keyword>
<evidence type="ECO:0000259" key="18">
    <source>
        <dbReference type="PROSITE" id="PS50011"/>
    </source>
</evidence>
<dbReference type="Gene3D" id="1.10.510.10">
    <property type="entry name" value="Transferase(Phosphotransferase) domain 1"/>
    <property type="match status" value="1"/>
</dbReference>
<dbReference type="PROSITE" id="PS00107">
    <property type="entry name" value="PROTEIN_KINASE_ATP"/>
    <property type="match status" value="1"/>
</dbReference>
<dbReference type="PROSITE" id="PS00109">
    <property type="entry name" value="PROTEIN_KINASE_TYR"/>
    <property type="match status" value="1"/>
</dbReference>
<dbReference type="InterPro" id="IPR003599">
    <property type="entry name" value="Ig_sub"/>
</dbReference>
<feature type="domain" description="Ig-like" evidence="19">
    <location>
        <begin position="40"/>
        <end position="132"/>
    </location>
</feature>
<dbReference type="GO" id="GO:0043235">
    <property type="term" value="C:receptor complex"/>
    <property type="evidence" value="ECO:0007669"/>
    <property type="project" value="TreeGrafter"/>
</dbReference>
<dbReference type="GO" id="GO:0009653">
    <property type="term" value="P:anatomical structure morphogenesis"/>
    <property type="evidence" value="ECO:0007669"/>
    <property type="project" value="UniProtKB-ARBA"/>
</dbReference>
<dbReference type="InterPro" id="IPR001245">
    <property type="entry name" value="Ser-Thr/Tyr_kinase_cat_dom"/>
</dbReference>
<dbReference type="Pfam" id="PF07679">
    <property type="entry name" value="I-set"/>
    <property type="match status" value="3"/>
</dbReference>
<evidence type="ECO:0000256" key="16">
    <source>
        <dbReference type="SAM" id="Phobius"/>
    </source>
</evidence>
<dbReference type="InterPro" id="IPR036179">
    <property type="entry name" value="Ig-like_dom_sf"/>
</dbReference>
<keyword evidence="10" id="KW-0675">Receptor</keyword>
<feature type="transmembrane region" description="Helical" evidence="16">
    <location>
        <begin position="658"/>
        <end position="680"/>
    </location>
</feature>
<dbReference type="InterPro" id="IPR011009">
    <property type="entry name" value="Kinase-like_dom_sf"/>
</dbReference>
<feature type="chain" id="PRO_5037057789" description="receptor protein-tyrosine kinase" evidence="17">
    <location>
        <begin position="21"/>
        <end position="1439"/>
    </location>
</feature>
<dbReference type="InterPro" id="IPR050122">
    <property type="entry name" value="RTK"/>
</dbReference>
<feature type="binding site" evidence="14">
    <location>
        <position position="806"/>
    </location>
    <ligand>
        <name>ATP</name>
        <dbReference type="ChEBI" id="CHEBI:30616"/>
    </ligand>
</feature>
<feature type="domain" description="Ig-like" evidence="19">
    <location>
        <begin position="525"/>
        <end position="637"/>
    </location>
</feature>
<reference evidence="21" key="1">
    <citation type="submission" date="2022-11" db="UniProtKB">
        <authorList>
            <consortium name="WormBaseParasite"/>
        </authorList>
    </citation>
    <scope>IDENTIFICATION</scope>
</reference>
<evidence type="ECO:0000256" key="5">
    <source>
        <dbReference type="ARBA" id="ARBA00022741"/>
    </source>
</evidence>
<dbReference type="Pfam" id="PF07714">
    <property type="entry name" value="PK_Tyr_Ser-Thr"/>
    <property type="match status" value="1"/>
</dbReference>
<evidence type="ECO:0000256" key="13">
    <source>
        <dbReference type="ARBA" id="ARBA00051243"/>
    </source>
</evidence>
<feature type="domain" description="Protein kinase" evidence="18">
    <location>
        <begin position="767"/>
        <end position="1083"/>
    </location>
</feature>
<dbReference type="Gene3D" id="2.60.40.10">
    <property type="entry name" value="Immunoglobulins"/>
    <property type="match status" value="3"/>
</dbReference>
<dbReference type="SUPFAM" id="SSF48726">
    <property type="entry name" value="Immunoglobulin"/>
    <property type="match status" value="3"/>
</dbReference>
<evidence type="ECO:0000256" key="6">
    <source>
        <dbReference type="ARBA" id="ARBA00022840"/>
    </source>
</evidence>
<dbReference type="GO" id="GO:0004714">
    <property type="term" value="F:transmembrane receptor protein tyrosine kinase activity"/>
    <property type="evidence" value="ECO:0007669"/>
    <property type="project" value="UniProtKB-EC"/>
</dbReference>
<dbReference type="FunFam" id="3.30.200.20:FF:000698">
    <property type="entry name" value="Myoblast growth factor receptor egl-15"/>
    <property type="match status" value="1"/>
</dbReference>
<feature type="region of interest" description="Disordered" evidence="15">
    <location>
        <begin position="1419"/>
        <end position="1439"/>
    </location>
</feature>
<dbReference type="InterPro" id="IPR013098">
    <property type="entry name" value="Ig_I-set"/>
</dbReference>
<dbReference type="InterPro" id="IPR007110">
    <property type="entry name" value="Ig-like_dom"/>
</dbReference>
<feature type="compositionally biased region" description="Low complexity" evidence="15">
    <location>
        <begin position="1361"/>
        <end position="1371"/>
    </location>
</feature>
<dbReference type="GO" id="GO:0005886">
    <property type="term" value="C:plasma membrane"/>
    <property type="evidence" value="ECO:0007669"/>
    <property type="project" value="TreeGrafter"/>
</dbReference>
<protein>
    <recommendedName>
        <fullName evidence="2">receptor protein-tyrosine kinase</fullName>
        <ecNumber evidence="2">2.7.10.1</ecNumber>
    </recommendedName>
</protein>
<feature type="region of interest" description="Disordered" evidence="15">
    <location>
        <begin position="870"/>
        <end position="894"/>
    </location>
</feature>
<feature type="signal peptide" evidence="17">
    <location>
        <begin position="1"/>
        <end position="20"/>
    </location>
</feature>
<dbReference type="InterPro" id="IPR008266">
    <property type="entry name" value="Tyr_kinase_AS"/>
</dbReference>
<dbReference type="FunFam" id="2.60.40.10:FF:001689">
    <property type="entry name" value="Myoblast growth factor receptor egl-15"/>
    <property type="match status" value="1"/>
</dbReference>
<evidence type="ECO:0000256" key="10">
    <source>
        <dbReference type="ARBA" id="ARBA00023170"/>
    </source>
</evidence>
<keyword evidence="11" id="KW-0325">Glycoprotein</keyword>
<dbReference type="SMART" id="SM00409">
    <property type="entry name" value="IG"/>
    <property type="match status" value="3"/>
</dbReference>
<feature type="domain" description="Ig-like" evidence="19">
    <location>
        <begin position="420"/>
        <end position="516"/>
    </location>
</feature>
<keyword evidence="4 17" id="KW-0732">Signal</keyword>
<keyword evidence="6 14" id="KW-0067">ATP-binding</keyword>
<dbReference type="Gene3D" id="3.30.200.20">
    <property type="entry name" value="Phosphorylase Kinase, domain 1"/>
    <property type="match status" value="1"/>
</dbReference>
<dbReference type="Proteomes" id="UP000887581">
    <property type="component" value="Unplaced"/>
</dbReference>
<evidence type="ECO:0000256" key="9">
    <source>
        <dbReference type="ARBA" id="ARBA00023157"/>
    </source>
</evidence>
<evidence type="ECO:0000256" key="4">
    <source>
        <dbReference type="ARBA" id="ARBA00022729"/>
    </source>
</evidence>
<dbReference type="InterPro" id="IPR020635">
    <property type="entry name" value="Tyr_kinase_cat_dom"/>
</dbReference>
<evidence type="ECO:0000256" key="8">
    <source>
        <dbReference type="ARBA" id="ARBA00023136"/>
    </source>
</evidence>
<evidence type="ECO:0000259" key="19">
    <source>
        <dbReference type="PROSITE" id="PS50835"/>
    </source>
</evidence>
<dbReference type="InterPro" id="IPR000719">
    <property type="entry name" value="Prot_kinase_dom"/>
</dbReference>
<feature type="compositionally biased region" description="Low complexity" evidence="15">
    <location>
        <begin position="1135"/>
        <end position="1145"/>
    </location>
</feature>
<dbReference type="InterPro" id="IPR017441">
    <property type="entry name" value="Protein_kinase_ATP_BS"/>
</dbReference>
<dbReference type="InterPro" id="IPR013783">
    <property type="entry name" value="Ig-like_fold"/>
</dbReference>
<dbReference type="InterPro" id="IPR003598">
    <property type="entry name" value="Ig_sub2"/>
</dbReference>
<evidence type="ECO:0000256" key="11">
    <source>
        <dbReference type="ARBA" id="ARBA00023180"/>
    </source>
</evidence>
<dbReference type="GO" id="GO:0007169">
    <property type="term" value="P:cell surface receptor protein tyrosine kinase signaling pathway"/>
    <property type="evidence" value="ECO:0007669"/>
    <property type="project" value="TreeGrafter"/>
</dbReference>
<keyword evidence="20" id="KW-1185">Reference proteome</keyword>
<dbReference type="SMART" id="SM00219">
    <property type="entry name" value="TyrKc"/>
    <property type="match status" value="1"/>
</dbReference>
<dbReference type="GO" id="GO:0005524">
    <property type="term" value="F:ATP binding"/>
    <property type="evidence" value="ECO:0007669"/>
    <property type="project" value="UniProtKB-UniRule"/>
</dbReference>
<feature type="region of interest" description="Disordered" evidence="15">
    <location>
        <begin position="1351"/>
        <end position="1394"/>
    </location>
</feature>
<evidence type="ECO:0000313" key="20">
    <source>
        <dbReference type="Proteomes" id="UP000887581"/>
    </source>
</evidence>
<sequence>MSTAVIYVFLITVLLAHVNAIMPTHENGKGLRPWLQTGPPRFKQNQRVVHEVFLNDKAIFKCTALARPAPKIHWFRNGEFLDHTTYANNERLRENKKHFSLEIRRVEVSDQGSWACKVWNQAGSIFRNFTLEIIDFCDYFFMHEFPAQHVPEKCICLWYLTGEYRKDGINWTEVNDERCEAFKKYASKVRKPLGKKICENGACGNELIGTDPHEVLQGVGLHDAVPNDILHDHQQQQHLSGLQATALLSDPVKLLDWLVANDWVDVSHLLSNLLTRQKIAAIKPALSDWSTLDAAEKRLRARTLLQQEITDISASITTNDMENADPENKGINNLMNNNESYSNEIDEKISEKSPLDLLMHDQPRADNSDEVRLSDIAPKRIHVSVVTTTASATRAVFFHVTNPVTPRSTIRRVFPLQKVPPYFKVRDEDADTSVITPSGRTIKLQCKAGGQPEPQVIWFNNNKKVITTEVRRPVGTEFRLRKNTLEIEDVAESDSGDYTCEAFNSAGSVTRTFKLRVVDRMRSKPIIVPNILVNQTVDVNSTVNFTCKVISDLTPHIVWMRIEMTNDSIYYWNETDRKYVFRYTDMQSVENAIVTKTSQDSSTLTIANVTVADQGMYACVSGNHLGHAIANATLTVNEFHAMTLATGNPDTKWSRASIVAVVILLILLILTLATTLFYIFCIRKRSKAQIAEMEQFIGPVKKRVIVTKRPVDPENDGWSDMPSTYQIHVEPVATSGTRRRRLSSDLTFLSDYEIPPDPAWEVERSRLHFVEMLGEGAFGEVWKAILRMPMTRASQGDMREEEVAVKKLKASAHEKELIDLVSEMETFKIIGHHENLLRLIGCCTGTGPLYVIVELCKHGNLRDFLRAHRPRDADSGSQVPETTNVAAGAGSSSDHYLEPRRLQRKLTVVSTHDQPVLIKHLTQRHLVQFAWQVAKGMEFMASRKIIHRDLAARNVLVADGFVMKISDFGLSRDVHYNDYYRKKGNGRLPIKWMALEALDSHVYTIYSDVWSFGILLWEIMTLGGTPYPSIAMQQLYSCLKEGYRMEAPDNCPEEVYDVMVACWQEKPENRPSFDTLVDYFDWMLTQSARDHENYLEVQSTASDGSEEVRDIAPPPPPPLRSMESPSKHRKARPLSEPVISPSEPVVDPDSDPEFENDSHPLLPGEKAILYEEQSRPGVHHAFIRRCPALPPADASLLNERSSNSTATVSIDSAIGSPLWSAGAVSALLDLDANERGDSPMSYKKRRLSNEPCSYSEVGKKVEIIGEKNNRENVIRNSGLLNPQYVNVENAQAVSVEKGKLRGTKFPFPPVRHTRFSDSTAYEADSIHMNSMRKPALEGSASAFTVNQASTLLTKKDRENPNETSVSNSSNNQQRRFSIESSSSGRGGSSGMSSAEGLGGVAEFCQIECSRPETTLYELYSQQQQQPKRKIPLPTLKVDK</sequence>
<evidence type="ECO:0000256" key="7">
    <source>
        <dbReference type="ARBA" id="ARBA00022989"/>
    </source>
</evidence>
<name>A0A915PIW2_9BILA</name>
<keyword evidence="7 16" id="KW-1133">Transmembrane helix</keyword>
<evidence type="ECO:0000313" key="21">
    <source>
        <dbReference type="WBParaSite" id="sdigi.contig127.g4888.t1"/>
    </source>
</evidence>
<feature type="region of interest" description="Disordered" evidence="15">
    <location>
        <begin position="1098"/>
        <end position="1156"/>
    </location>
</feature>
<feature type="compositionally biased region" description="Acidic residues" evidence="15">
    <location>
        <begin position="1146"/>
        <end position="1155"/>
    </location>
</feature>
<evidence type="ECO:0000256" key="3">
    <source>
        <dbReference type="ARBA" id="ARBA00022692"/>
    </source>
</evidence>
<dbReference type="PROSITE" id="PS50011">
    <property type="entry name" value="PROTEIN_KINASE_DOM"/>
    <property type="match status" value="1"/>
</dbReference>
<comment type="catalytic activity">
    <reaction evidence="13">
        <text>L-tyrosyl-[protein] + ATP = O-phospho-L-tyrosyl-[protein] + ADP + H(+)</text>
        <dbReference type="Rhea" id="RHEA:10596"/>
        <dbReference type="Rhea" id="RHEA-COMP:10136"/>
        <dbReference type="Rhea" id="RHEA-COMP:20101"/>
        <dbReference type="ChEBI" id="CHEBI:15378"/>
        <dbReference type="ChEBI" id="CHEBI:30616"/>
        <dbReference type="ChEBI" id="CHEBI:46858"/>
        <dbReference type="ChEBI" id="CHEBI:61978"/>
        <dbReference type="ChEBI" id="CHEBI:456216"/>
        <dbReference type="EC" id="2.7.10.1"/>
    </reaction>
</comment>
<evidence type="ECO:0000256" key="2">
    <source>
        <dbReference type="ARBA" id="ARBA00011902"/>
    </source>
</evidence>
<dbReference type="SMART" id="SM00408">
    <property type="entry name" value="IGc2"/>
    <property type="match status" value="3"/>
</dbReference>
<dbReference type="PANTHER" id="PTHR24416">
    <property type="entry name" value="TYROSINE-PROTEIN KINASE RECEPTOR"/>
    <property type="match status" value="1"/>
</dbReference>
<keyword evidence="3 16" id="KW-0812">Transmembrane</keyword>
<dbReference type="PROSITE" id="PS50835">
    <property type="entry name" value="IG_LIKE"/>
    <property type="match status" value="3"/>
</dbReference>
<keyword evidence="5 14" id="KW-0547">Nucleotide-binding</keyword>
<dbReference type="FunFam" id="2.60.40.10:FF:001641">
    <property type="entry name" value="Myoblast growth factor receptor egl-15"/>
    <property type="match status" value="2"/>
</dbReference>
<keyword evidence="12" id="KW-0393">Immunoglobulin domain</keyword>
<keyword evidence="9" id="KW-1015">Disulfide bond</keyword>
<dbReference type="SUPFAM" id="SSF56112">
    <property type="entry name" value="Protein kinase-like (PK-like)"/>
    <property type="match status" value="1"/>
</dbReference>
<evidence type="ECO:0000256" key="14">
    <source>
        <dbReference type="PROSITE-ProRule" id="PRU10141"/>
    </source>
</evidence>
<evidence type="ECO:0000256" key="15">
    <source>
        <dbReference type="SAM" id="MobiDB-lite"/>
    </source>
</evidence>
<organism evidence="20 21">
    <name type="scientific">Setaria digitata</name>
    <dbReference type="NCBI Taxonomy" id="48799"/>
    <lineage>
        <taxon>Eukaryota</taxon>
        <taxon>Metazoa</taxon>
        <taxon>Ecdysozoa</taxon>
        <taxon>Nematoda</taxon>
        <taxon>Chromadorea</taxon>
        <taxon>Rhabditida</taxon>
        <taxon>Spirurina</taxon>
        <taxon>Spiruromorpha</taxon>
        <taxon>Filarioidea</taxon>
        <taxon>Setariidae</taxon>
        <taxon>Setaria</taxon>
    </lineage>
</organism>
<dbReference type="WBParaSite" id="sdigi.contig127.g4888.t1">
    <property type="protein sequence ID" value="sdigi.contig127.g4888.t1"/>
    <property type="gene ID" value="sdigi.contig127.g4888"/>
</dbReference>
<evidence type="ECO:0000256" key="12">
    <source>
        <dbReference type="ARBA" id="ARBA00023319"/>
    </source>
</evidence>
<feature type="compositionally biased region" description="Polar residues" evidence="15">
    <location>
        <begin position="875"/>
        <end position="894"/>
    </location>
</feature>
<dbReference type="EC" id="2.7.10.1" evidence="2"/>
<proteinExistence type="predicted"/>
<accession>A0A915PIW2</accession>
<comment type="subcellular location">
    <subcellularLocation>
        <location evidence="1">Membrane</location>
        <topology evidence="1">Single-pass membrane protein</topology>
    </subcellularLocation>
</comment>
<evidence type="ECO:0000256" key="17">
    <source>
        <dbReference type="SAM" id="SignalP"/>
    </source>
</evidence>
<dbReference type="PANTHER" id="PTHR24416:SF550">
    <property type="entry name" value="FIBROBLAST GROWTH FACTOR RECEPTOR HOMOLOG 1-RELATED"/>
    <property type="match status" value="1"/>
</dbReference>
<dbReference type="PRINTS" id="PR00109">
    <property type="entry name" value="TYRKINASE"/>
</dbReference>